<dbReference type="Proteomes" id="UP000249061">
    <property type="component" value="Unassembled WGS sequence"/>
</dbReference>
<accession>A0A2W5VSI1</accession>
<evidence type="ECO:0008006" key="3">
    <source>
        <dbReference type="Google" id="ProtNLM"/>
    </source>
</evidence>
<protein>
    <recommendedName>
        <fullName evidence="3">Lipoprotein</fullName>
    </recommendedName>
</protein>
<dbReference type="EMBL" id="QFQP01000009">
    <property type="protein sequence ID" value="PZR13551.1"/>
    <property type="molecule type" value="Genomic_DNA"/>
</dbReference>
<dbReference type="AlphaFoldDB" id="A0A2W5VSI1"/>
<name>A0A2W5VSI1_9BACT</name>
<evidence type="ECO:0000313" key="1">
    <source>
        <dbReference type="EMBL" id="PZR13551.1"/>
    </source>
</evidence>
<organism evidence="1 2">
    <name type="scientific">Archangium gephyra</name>
    <dbReference type="NCBI Taxonomy" id="48"/>
    <lineage>
        <taxon>Bacteria</taxon>
        <taxon>Pseudomonadati</taxon>
        <taxon>Myxococcota</taxon>
        <taxon>Myxococcia</taxon>
        <taxon>Myxococcales</taxon>
        <taxon>Cystobacterineae</taxon>
        <taxon>Archangiaceae</taxon>
        <taxon>Archangium</taxon>
    </lineage>
</organism>
<evidence type="ECO:0000313" key="2">
    <source>
        <dbReference type="Proteomes" id="UP000249061"/>
    </source>
</evidence>
<sequence>MNRVIVLAALVLAACGEICPDVLHIPVLTFELPEAEATAFDQAPCVVTTCLDDTCWEGTANPSNSLITWNVDTRRLQVEQRRVVNGTSTIVRGAPSSDVSLSASRDGGVLFIHRWDDVPFDDGSKPGTSCSGPETSEVLRF</sequence>
<dbReference type="PROSITE" id="PS51257">
    <property type="entry name" value="PROKAR_LIPOPROTEIN"/>
    <property type="match status" value="1"/>
</dbReference>
<proteinExistence type="predicted"/>
<reference evidence="1 2" key="1">
    <citation type="submission" date="2017-08" db="EMBL/GenBank/DDBJ databases">
        <title>Infants hospitalized years apart are colonized by the same room-sourced microbial strains.</title>
        <authorList>
            <person name="Brooks B."/>
            <person name="Olm M.R."/>
            <person name="Firek B.A."/>
            <person name="Baker R."/>
            <person name="Thomas B.C."/>
            <person name="Morowitz M.J."/>
            <person name="Banfield J.F."/>
        </authorList>
    </citation>
    <scope>NUCLEOTIDE SEQUENCE [LARGE SCALE GENOMIC DNA]</scope>
    <source>
        <strain evidence="1">S2_003_000_R2_14</strain>
    </source>
</reference>
<gene>
    <name evidence="1" type="ORF">DI536_12425</name>
</gene>
<comment type="caution">
    <text evidence="1">The sequence shown here is derived from an EMBL/GenBank/DDBJ whole genome shotgun (WGS) entry which is preliminary data.</text>
</comment>